<evidence type="ECO:0000313" key="5">
    <source>
        <dbReference type="Proteomes" id="UP000010466"/>
    </source>
</evidence>
<dbReference type="PATRIC" id="fig|1246955.3.peg.527"/>
<dbReference type="AlphaFoldDB" id="L0RXJ9"/>
<evidence type="ECO:0000259" key="3">
    <source>
        <dbReference type="PROSITE" id="PS51462"/>
    </source>
</evidence>
<dbReference type="InterPro" id="IPR000086">
    <property type="entry name" value="NUDIX_hydrolase_dom"/>
</dbReference>
<feature type="domain" description="Nudix hydrolase" evidence="3">
    <location>
        <begin position="29"/>
        <end position="166"/>
    </location>
</feature>
<dbReference type="SUPFAM" id="SSF55811">
    <property type="entry name" value="Nudix"/>
    <property type="match status" value="1"/>
</dbReference>
<dbReference type="HOGENOM" id="CLU_037162_18_6_14"/>
<protein>
    <recommendedName>
        <fullName evidence="3">Nudix hydrolase domain-containing protein</fullName>
    </recommendedName>
</protein>
<dbReference type="STRING" id="1246955.MCYN_0584"/>
<dbReference type="Gene3D" id="3.90.79.10">
    <property type="entry name" value="Nucleoside Triphosphate Pyrophosphohydrolase"/>
    <property type="match status" value="1"/>
</dbReference>
<dbReference type="PANTHER" id="PTHR43046">
    <property type="entry name" value="GDP-MANNOSE MANNOSYL HYDROLASE"/>
    <property type="match status" value="1"/>
</dbReference>
<dbReference type="PANTHER" id="PTHR43046:SF14">
    <property type="entry name" value="MUTT_NUDIX FAMILY PROTEIN"/>
    <property type="match status" value="1"/>
</dbReference>
<dbReference type="GO" id="GO:0016787">
    <property type="term" value="F:hydrolase activity"/>
    <property type="evidence" value="ECO:0007669"/>
    <property type="project" value="UniProtKB-KW"/>
</dbReference>
<evidence type="ECO:0000313" key="4">
    <source>
        <dbReference type="EMBL" id="CCP24316.1"/>
    </source>
</evidence>
<dbReference type="InterPro" id="IPR015797">
    <property type="entry name" value="NUDIX_hydrolase-like_dom_sf"/>
</dbReference>
<evidence type="ECO:0000256" key="2">
    <source>
        <dbReference type="ARBA" id="ARBA00022801"/>
    </source>
</evidence>
<dbReference type="EMBL" id="HF559394">
    <property type="protein sequence ID" value="CCP24316.1"/>
    <property type="molecule type" value="Genomic_DNA"/>
</dbReference>
<sequence length="181" mass="21591">MLCLVVFFIYKIIFRGVNMDVFLSKENYVFKYRVGAIIKNDDKVLLAYDGETNNYKYLPGGKVEFGESIYQAIEREINEELKVKPSKIKLLFANELFYYSKISEKNVHELCFYFLLDLDLNSEILQNKFYTIENNRKLFFEWVKINELEKIDFKPGEIIKHIINPPNEFKIFNTNEKNQAH</sequence>
<proteinExistence type="predicted"/>
<dbReference type="Pfam" id="PF00293">
    <property type="entry name" value="NUDIX"/>
    <property type="match status" value="1"/>
</dbReference>
<comment type="cofactor">
    <cofactor evidence="1">
        <name>Mg(2+)</name>
        <dbReference type="ChEBI" id="CHEBI:18420"/>
    </cofactor>
</comment>
<organism evidence="4 5">
    <name type="scientific">Mycoplasmopsis cynos (strain C142)</name>
    <name type="common">Mycoplasma cynos</name>
    <dbReference type="NCBI Taxonomy" id="1246955"/>
    <lineage>
        <taxon>Bacteria</taxon>
        <taxon>Bacillati</taxon>
        <taxon>Mycoplasmatota</taxon>
        <taxon>Mycoplasmoidales</taxon>
        <taxon>Metamycoplasmataceae</taxon>
        <taxon>Mycoplasmopsis</taxon>
    </lineage>
</organism>
<keyword evidence="5" id="KW-1185">Reference proteome</keyword>
<reference evidence="5" key="1">
    <citation type="journal article" date="2013" name="Genome Announc.">
        <title>Complete genome sequence of Mycoplasma cynos strain C142.</title>
        <authorList>
            <person name="Walker C.A."/>
            <person name="Mannering S.A."/>
            <person name="Shields S."/>
            <person name="Blake D.P."/>
            <person name="Brownlie J."/>
        </authorList>
    </citation>
    <scope>NUCLEOTIDE SEQUENCE [LARGE SCALE GENOMIC DNA]</scope>
    <source>
        <strain evidence="5">C142</strain>
    </source>
</reference>
<evidence type="ECO:0000256" key="1">
    <source>
        <dbReference type="ARBA" id="ARBA00001946"/>
    </source>
</evidence>
<name>L0RXJ9_MYCC1</name>
<dbReference type="KEGG" id="mcy:MCYN_0584"/>
<dbReference type="Proteomes" id="UP000010466">
    <property type="component" value="Chromosome"/>
</dbReference>
<dbReference type="CDD" id="cd04688">
    <property type="entry name" value="NUDIX_Hydrolase"/>
    <property type="match status" value="1"/>
</dbReference>
<gene>
    <name evidence="4" type="primary">MCYN0584</name>
    <name evidence="4" type="ordered locus">MCYN_0584</name>
</gene>
<keyword evidence="2" id="KW-0378">Hydrolase</keyword>
<dbReference type="PROSITE" id="PS51462">
    <property type="entry name" value="NUDIX"/>
    <property type="match status" value="1"/>
</dbReference>
<dbReference type="eggNOG" id="COG1051">
    <property type="taxonomic scope" value="Bacteria"/>
</dbReference>
<accession>L0RXJ9</accession>